<dbReference type="InterPro" id="IPR044855">
    <property type="entry name" value="CoA-Trfase_III_dom3_sf"/>
</dbReference>
<reference evidence="2" key="1">
    <citation type="submission" date="2015-10" db="EMBL/GenBank/DDBJ databases">
        <authorList>
            <person name="Gilbert D.G."/>
        </authorList>
    </citation>
    <scope>NUCLEOTIDE SEQUENCE</scope>
</reference>
<dbReference type="SUPFAM" id="SSF89796">
    <property type="entry name" value="CoA-transferase family III (CaiB/BaiF)"/>
    <property type="match status" value="1"/>
</dbReference>
<dbReference type="PANTHER" id="PTHR48228:SF6">
    <property type="entry name" value="L-CARNITINE COA-TRANSFERASE"/>
    <property type="match status" value="1"/>
</dbReference>
<dbReference type="Gene3D" id="3.30.1540.10">
    <property type="entry name" value="formyl-coa transferase, domain 3"/>
    <property type="match status" value="1"/>
</dbReference>
<proteinExistence type="predicted"/>
<dbReference type="InterPro" id="IPR050509">
    <property type="entry name" value="CoA-transferase_III"/>
</dbReference>
<dbReference type="PANTHER" id="PTHR48228">
    <property type="entry name" value="SUCCINYL-COA--D-CITRAMALATE COA-TRANSFERASE"/>
    <property type="match status" value="1"/>
</dbReference>
<gene>
    <name evidence="2" type="ORF">MGWOODY_Clf41</name>
</gene>
<evidence type="ECO:0000313" key="2">
    <source>
        <dbReference type="EMBL" id="CUV05918.1"/>
    </source>
</evidence>
<dbReference type="AlphaFoldDB" id="A0A170QBM3"/>
<protein>
    <submittedName>
        <fullName evidence="2">L-carnitine dehydratase</fullName>
    </submittedName>
</protein>
<dbReference type="Gene3D" id="3.40.50.10540">
    <property type="entry name" value="Crotonobetainyl-coa:carnitine coa-transferase, domain 1"/>
    <property type="match status" value="1"/>
</dbReference>
<evidence type="ECO:0000256" key="1">
    <source>
        <dbReference type="ARBA" id="ARBA00022679"/>
    </source>
</evidence>
<organism evidence="2">
    <name type="scientific">hydrothermal vent metagenome</name>
    <dbReference type="NCBI Taxonomy" id="652676"/>
    <lineage>
        <taxon>unclassified sequences</taxon>
        <taxon>metagenomes</taxon>
        <taxon>ecological metagenomes</taxon>
    </lineage>
</organism>
<sequence length="415" mass="45692">MGPQGPSLLLEQFGPLQGVRVLSTGTIVAEPVAAGMAAEMGAEVIHIERPGGGEDWRHAEFPIESPDGEQVASSWVQDRRNTYYTTLDFSTSEGQKIFLNLIRRTDIWMESSKARTYDKWGLDDATILEANPGIVICHVSGFGQDGDPEYVRRASYDFTAQAFGGMMNLAGNPDPDPPSRAVPWTADYITALFCLWSSLAAYIHAQRTGEGQVIDLAQFEAVHRILSGTMIAYHELGMVRERAGNKAGNAQPWDTFKAKDGWVVVAAIGPVVYSRVCVVLGLDPDNEKWVSARREIESSQGIEFDAILRGWVEERTMDEVVTALNDAQVGCSKIMNAQEMAENSHYQQRGIHVEWEDEQLGKTVKGIGVVPKFSKTPGKIWRGSVPVGHDNDLVYRDLLGLDAQALQDLSQRGVI</sequence>
<dbReference type="GO" id="GO:0016740">
    <property type="term" value="F:transferase activity"/>
    <property type="evidence" value="ECO:0007669"/>
    <property type="project" value="UniProtKB-KW"/>
</dbReference>
<accession>A0A170QBM3</accession>
<name>A0A170QBM3_9ZZZZ</name>
<dbReference type="InterPro" id="IPR023606">
    <property type="entry name" value="CoA-Trfase_III_dom_1_sf"/>
</dbReference>
<dbReference type="EMBL" id="FAXA01000477">
    <property type="protein sequence ID" value="CUV05918.1"/>
    <property type="molecule type" value="Genomic_DNA"/>
</dbReference>
<dbReference type="Pfam" id="PF02515">
    <property type="entry name" value="CoA_transf_3"/>
    <property type="match status" value="1"/>
</dbReference>
<dbReference type="InterPro" id="IPR003673">
    <property type="entry name" value="CoA-Trfase_fam_III"/>
</dbReference>
<keyword evidence="1" id="KW-0808">Transferase</keyword>